<reference evidence="1 2" key="1">
    <citation type="submission" date="2015-10" db="EMBL/GenBank/DDBJ databases">
        <title>Full genome of DAOMC 229536 Phialocephala scopiformis, a fungal endophyte of spruce producing the potent anti-insectan compound rugulosin.</title>
        <authorList>
            <consortium name="DOE Joint Genome Institute"/>
            <person name="Walker A.K."/>
            <person name="Frasz S.L."/>
            <person name="Seifert K.A."/>
            <person name="Miller J.D."/>
            <person name="Mondo S.J."/>
            <person name="Labutti K."/>
            <person name="Lipzen A."/>
            <person name="Dockter R."/>
            <person name="Kennedy M."/>
            <person name="Grigoriev I.V."/>
            <person name="Spatafora J.W."/>
        </authorList>
    </citation>
    <scope>NUCLEOTIDE SEQUENCE [LARGE SCALE GENOMIC DNA]</scope>
    <source>
        <strain evidence="1 2">CBS 120377</strain>
    </source>
</reference>
<dbReference type="InterPro" id="IPR001753">
    <property type="entry name" value="Enoyl-CoA_hydra/iso"/>
</dbReference>
<dbReference type="EMBL" id="KQ947411">
    <property type="protein sequence ID" value="KUJ19233.1"/>
    <property type="molecule type" value="Genomic_DNA"/>
</dbReference>
<gene>
    <name evidence="1" type="ORF">LY89DRAFT_773421</name>
</gene>
<dbReference type="GeneID" id="28831659"/>
<protein>
    <submittedName>
        <fullName evidence="1">ClpP/crotonase</fullName>
    </submittedName>
</protein>
<dbReference type="KEGG" id="psco:LY89DRAFT_773421"/>
<organism evidence="1 2">
    <name type="scientific">Mollisia scopiformis</name>
    <name type="common">Conifer needle endophyte fungus</name>
    <name type="synonym">Phialocephala scopiformis</name>
    <dbReference type="NCBI Taxonomy" id="149040"/>
    <lineage>
        <taxon>Eukaryota</taxon>
        <taxon>Fungi</taxon>
        <taxon>Dikarya</taxon>
        <taxon>Ascomycota</taxon>
        <taxon>Pezizomycotina</taxon>
        <taxon>Leotiomycetes</taxon>
        <taxon>Helotiales</taxon>
        <taxon>Mollisiaceae</taxon>
        <taxon>Mollisia</taxon>
    </lineage>
</organism>
<proteinExistence type="predicted"/>
<dbReference type="GO" id="GO:0003824">
    <property type="term" value="F:catalytic activity"/>
    <property type="evidence" value="ECO:0007669"/>
    <property type="project" value="UniProtKB-ARBA"/>
</dbReference>
<keyword evidence="2" id="KW-1185">Reference proteome</keyword>
<accession>A0A194XGE1</accession>
<dbReference type="SUPFAM" id="SSF52096">
    <property type="entry name" value="ClpP/crotonase"/>
    <property type="match status" value="1"/>
</dbReference>
<evidence type="ECO:0000313" key="2">
    <source>
        <dbReference type="Proteomes" id="UP000070700"/>
    </source>
</evidence>
<dbReference type="Proteomes" id="UP000070700">
    <property type="component" value="Unassembled WGS sequence"/>
</dbReference>
<dbReference type="PANTHER" id="PTHR11941">
    <property type="entry name" value="ENOYL-COA HYDRATASE-RELATED"/>
    <property type="match status" value="1"/>
</dbReference>
<dbReference type="OrthoDB" id="410701at2759"/>
<dbReference type="STRING" id="149040.A0A194XGE1"/>
<dbReference type="CDD" id="cd06558">
    <property type="entry name" value="crotonase-like"/>
    <property type="match status" value="1"/>
</dbReference>
<dbReference type="AlphaFoldDB" id="A0A194XGE1"/>
<dbReference type="Pfam" id="PF00378">
    <property type="entry name" value="ECH_1"/>
    <property type="match status" value="1"/>
</dbReference>
<dbReference type="InterPro" id="IPR029045">
    <property type="entry name" value="ClpP/crotonase-like_dom_sf"/>
</dbReference>
<dbReference type="PANTHER" id="PTHR11941:SF54">
    <property type="entry name" value="ENOYL-COA HYDRATASE, MITOCHONDRIAL"/>
    <property type="match status" value="1"/>
</dbReference>
<sequence length="249" mass="26628">MYWQEWLTALSVNSNVIAILEPTDGYQTFTLNTTNNITRVLINNPPINLLDASMLADFHTLLTGPASNLDGPKAIIFSSANPEYFIAHLDIHILSSDHPVPPPLNNTELSNLYVNVTRLLATVPAILIAEVSGQAIAAGNEMIVQMDMRFASPGARLGAAEVGVGLTHAAGGLQHLTRLIGPGRAAEYLLGIIDADLDTLADIGWVNSAFESAAEMQAHVDALASRIALWPRGGLVATKQGIREGGWEF</sequence>
<dbReference type="GO" id="GO:0006635">
    <property type="term" value="P:fatty acid beta-oxidation"/>
    <property type="evidence" value="ECO:0007669"/>
    <property type="project" value="TreeGrafter"/>
</dbReference>
<name>A0A194XGE1_MOLSC</name>
<dbReference type="Gene3D" id="3.90.226.10">
    <property type="entry name" value="2-enoyl-CoA Hydratase, Chain A, domain 1"/>
    <property type="match status" value="1"/>
</dbReference>
<dbReference type="RefSeq" id="XP_018073588.1">
    <property type="nucleotide sequence ID" value="XM_018221933.1"/>
</dbReference>
<evidence type="ECO:0000313" key="1">
    <source>
        <dbReference type="EMBL" id="KUJ19233.1"/>
    </source>
</evidence>
<dbReference type="InParanoid" id="A0A194XGE1"/>